<evidence type="ECO:0000313" key="2">
    <source>
        <dbReference type="Proteomes" id="UP000001075"/>
    </source>
</evidence>
<evidence type="ECO:0000313" key="1">
    <source>
        <dbReference type="EMBL" id="EGW11669.1"/>
    </source>
</evidence>
<dbReference type="Proteomes" id="UP000001075">
    <property type="component" value="Unassembled WGS sequence"/>
</dbReference>
<name>G3H5M1_CRIGR</name>
<accession>G3H5M1</accession>
<dbReference type="InParanoid" id="G3H5M1"/>
<gene>
    <name evidence="1" type="ORF">I79_005606</name>
</gene>
<proteinExistence type="predicted"/>
<reference evidence="2" key="1">
    <citation type="journal article" date="2011" name="Nat. Biotechnol.">
        <title>The genomic sequence of the Chinese hamster ovary (CHO)-K1 cell line.</title>
        <authorList>
            <person name="Xu X."/>
            <person name="Nagarajan H."/>
            <person name="Lewis N.E."/>
            <person name="Pan S."/>
            <person name="Cai Z."/>
            <person name="Liu X."/>
            <person name="Chen W."/>
            <person name="Xie M."/>
            <person name="Wang W."/>
            <person name="Hammond S."/>
            <person name="Andersen M.R."/>
            <person name="Neff N."/>
            <person name="Passarelli B."/>
            <person name="Koh W."/>
            <person name="Fan H.C."/>
            <person name="Wang J."/>
            <person name="Gui Y."/>
            <person name="Lee K.H."/>
            <person name="Betenbaugh M.J."/>
            <person name="Quake S.R."/>
            <person name="Famili I."/>
            <person name="Palsson B.O."/>
            <person name="Wang J."/>
        </authorList>
    </citation>
    <scope>NUCLEOTIDE SEQUENCE [LARGE SCALE GENOMIC DNA]</scope>
    <source>
        <strain evidence="2">CHO K1 cell line</strain>
    </source>
</reference>
<organism evidence="1 2">
    <name type="scientific">Cricetulus griseus</name>
    <name type="common">Chinese hamster</name>
    <name type="synonym">Cricetulus barabensis griseus</name>
    <dbReference type="NCBI Taxonomy" id="10029"/>
    <lineage>
        <taxon>Eukaryota</taxon>
        <taxon>Metazoa</taxon>
        <taxon>Chordata</taxon>
        <taxon>Craniata</taxon>
        <taxon>Vertebrata</taxon>
        <taxon>Euteleostomi</taxon>
        <taxon>Mammalia</taxon>
        <taxon>Eutheria</taxon>
        <taxon>Euarchontoglires</taxon>
        <taxon>Glires</taxon>
        <taxon>Rodentia</taxon>
        <taxon>Myomorpha</taxon>
        <taxon>Muroidea</taxon>
        <taxon>Cricetidae</taxon>
        <taxon>Cricetinae</taxon>
        <taxon>Cricetulus</taxon>
    </lineage>
</organism>
<dbReference type="EMBL" id="JH000162">
    <property type="protein sequence ID" value="EGW11669.1"/>
    <property type="molecule type" value="Genomic_DNA"/>
</dbReference>
<protein>
    <submittedName>
        <fullName evidence="1">Uncharacterized protein</fullName>
    </submittedName>
</protein>
<sequence>MPSLPLCFQPRPLAVELLPHLSKGNMPLAQANPIPFFPCTMWKRPSPPLLLKDVPVFKDCP</sequence>
<dbReference type="AlphaFoldDB" id="G3H5M1"/>